<accession>A0AAE1GFC6</accession>
<name>A0AAE1GFC6_PETCI</name>
<reference evidence="1" key="1">
    <citation type="submission" date="2023-10" db="EMBL/GenBank/DDBJ databases">
        <title>Genome assemblies of two species of porcelain crab, Petrolisthes cinctipes and Petrolisthes manimaculis (Anomura: Porcellanidae).</title>
        <authorList>
            <person name="Angst P."/>
        </authorList>
    </citation>
    <scope>NUCLEOTIDE SEQUENCE</scope>
    <source>
        <strain evidence="1">PB745_01</strain>
        <tissue evidence="1">Gill</tissue>
    </source>
</reference>
<sequence length="257" mass="30428">MFADDTKVLRHITKYEDALELQDDLNRMQLWSVKWLLKFNPSKCKVISLGALENIVYAHQYHICGEVLEHVDVENDLGVTIDSALKFEQHILNKIKIANSMMGLIRRVFSYLSPEIFKPLYSALVRSHLEYAQAVRSPRYKRMQDMIEQVQIRATKQVDGLQHLDYPERLKLLNLPTLKYRRHRGDMIETWKHFSTYEEQLLPPSFTPRDRPSRRHRRHCTSTTQRMVYMEYNVTASTSGQQVYGTNFQQRSLKLLR</sequence>
<dbReference type="PANTHER" id="PTHR33332">
    <property type="entry name" value="REVERSE TRANSCRIPTASE DOMAIN-CONTAINING PROTEIN"/>
    <property type="match status" value="1"/>
</dbReference>
<comment type="caution">
    <text evidence="1">The sequence shown here is derived from an EMBL/GenBank/DDBJ whole genome shotgun (WGS) entry which is preliminary data.</text>
</comment>
<dbReference type="Proteomes" id="UP001286313">
    <property type="component" value="Unassembled WGS sequence"/>
</dbReference>
<dbReference type="PRINTS" id="PR01345">
    <property type="entry name" value="CERVTRCPTASE"/>
</dbReference>
<evidence type="ECO:0000313" key="1">
    <source>
        <dbReference type="EMBL" id="KAK3890732.1"/>
    </source>
</evidence>
<evidence type="ECO:0008006" key="3">
    <source>
        <dbReference type="Google" id="ProtNLM"/>
    </source>
</evidence>
<protein>
    <recommendedName>
        <fullName evidence="3">Reverse transcriptase domain-containing protein</fullName>
    </recommendedName>
</protein>
<dbReference type="AlphaFoldDB" id="A0AAE1GFC6"/>
<keyword evidence="2" id="KW-1185">Reference proteome</keyword>
<dbReference type="EMBL" id="JAWQEG010000396">
    <property type="protein sequence ID" value="KAK3890732.1"/>
    <property type="molecule type" value="Genomic_DNA"/>
</dbReference>
<evidence type="ECO:0000313" key="2">
    <source>
        <dbReference type="Proteomes" id="UP001286313"/>
    </source>
</evidence>
<proteinExistence type="predicted"/>
<gene>
    <name evidence="1" type="ORF">Pcinc_005335</name>
</gene>
<organism evidence="1 2">
    <name type="scientific">Petrolisthes cinctipes</name>
    <name type="common">Flat porcelain crab</name>
    <dbReference type="NCBI Taxonomy" id="88211"/>
    <lineage>
        <taxon>Eukaryota</taxon>
        <taxon>Metazoa</taxon>
        <taxon>Ecdysozoa</taxon>
        <taxon>Arthropoda</taxon>
        <taxon>Crustacea</taxon>
        <taxon>Multicrustacea</taxon>
        <taxon>Malacostraca</taxon>
        <taxon>Eumalacostraca</taxon>
        <taxon>Eucarida</taxon>
        <taxon>Decapoda</taxon>
        <taxon>Pleocyemata</taxon>
        <taxon>Anomura</taxon>
        <taxon>Galatheoidea</taxon>
        <taxon>Porcellanidae</taxon>
        <taxon>Petrolisthes</taxon>
    </lineage>
</organism>